<evidence type="ECO:0000256" key="1">
    <source>
        <dbReference type="SAM" id="MobiDB-lite"/>
    </source>
</evidence>
<dbReference type="AlphaFoldDB" id="A0A371ECM4"/>
<evidence type="ECO:0000313" key="3">
    <source>
        <dbReference type="EMBL" id="RDX63759.1"/>
    </source>
</evidence>
<feature type="region of interest" description="Disordered" evidence="1">
    <location>
        <begin position="13"/>
        <end position="48"/>
    </location>
</feature>
<comment type="caution">
    <text evidence="3">The sequence shown here is derived from an EMBL/GenBank/DDBJ whole genome shotgun (WGS) entry which is preliminary data.</text>
</comment>
<dbReference type="STRING" id="157652.A0A371ECM4"/>
<reference evidence="3" key="1">
    <citation type="submission" date="2018-05" db="EMBL/GenBank/DDBJ databases">
        <title>Draft genome of Mucuna pruriens seed.</title>
        <authorList>
            <person name="Nnadi N.E."/>
            <person name="Vos R."/>
            <person name="Hasami M.H."/>
            <person name="Devisetty U.K."/>
            <person name="Aguiy J.C."/>
        </authorList>
    </citation>
    <scope>NUCLEOTIDE SEQUENCE [LARGE SCALE GENOMIC DNA]</scope>
    <source>
        <strain evidence="3">JCA_2017</strain>
    </source>
</reference>
<dbReference type="InterPro" id="IPR009769">
    <property type="entry name" value="EDR2_C"/>
</dbReference>
<dbReference type="OrthoDB" id="9970435at2759"/>
<gene>
    <name evidence="3" type="ORF">CR513_57775</name>
</gene>
<organism evidence="3 4">
    <name type="scientific">Mucuna pruriens</name>
    <name type="common">Velvet bean</name>
    <name type="synonym">Dolichos pruriens</name>
    <dbReference type="NCBI Taxonomy" id="157652"/>
    <lineage>
        <taxon>Eukaryota</taxon>
        <taxon>Viridiplantae</taxon>
        <taxon>Streptophyta</taxon>
        <taxon>Embryophyta</taxon>
        <taxon>Tracheophyta</taxon>
        <taxon>Spermatophyta</taxon>
        <taxon>Magnoliopsida</taxon>
        <taxon>eudicotyledons</taxon>
        <taxon>Gunneridae</taxon>
        <taxon>Pentapetalae</taxon>
        <taxon>rosids</taxon>
        <taxon>fabids</taxon>
        <taxon>Fabales</taxon>
        <taxon>Fabaceae</taxon>
        <taxon>Papilionoideae</taxon>
        <taxon>50 kb inversion clade</taxon>
        <taxon>NPAAA clade</taxon>
        <taxon>indigoferoid/millettioid clade</taxon>
        <taxon>Phaseoleae</taxon>
        <taxon>Mucuna</taxon>
    </lineage>
</organism>
<dbReference type="PANTHER" id="PTHR31558:SF40">
    <property type="entry name" value="EXPRESSED PROTEIN"/>
    <property type="match status" value="1"/>
</dbReference>
<dbReference type="PANTHER" id="PTHR31558">
    <property type="entry name" value="CW14 PROTEIN"/>
    <property type="match status" value="1"/>
</dbReference>
<keyword evidence="4" id="KW-1185">Reference proteome</keyword>
<evidence type="ECO:0000313" key="4">
    <source>
        <dbReference type="Proteomes" id="UP000257109"/>
    </source>
</evidence>
<feature type="domain" description="Protein ENHANCED DISEASE RESISTANCE 2 C-terminal" evidence="2">
    <location>
        <begin position="293"/>
        <end position="540"/>
    </location>
</feature>
<feature type="compositionally biased region" description="Basic residues" evidence="1">
    <location>
        <begin position="29"/>
        <end position="39"/>
    </location>
</feature>
<accession>A0A371ECM4</accession>
<dbReference type="EMBL" id="QJKJ01014728">
    <property type="protein sequence ID" value="RDX63759.1"/>
    <property type="molecule type" value="Genomic_DNA"/>
</dbReference>
<dbReference type="Proteomes" id="UP000257109">
    <property type="component" value="Unassembled WGS sequence"/>
</dbReference>
<name>A0A371ECM4_MUCPR</name>
<feature type="non-terminal residue" evidence="3">
    <location>
        <position position="1"/>
    </location>
</feature>
<dbReference type="Pfam" id="PF07059">
    <property type="entry name" value="EDR2_C"/>
    <property type="match status" value="1"/>
</dbReference>
<sequence length="557" mass="63100">MLEGLVKKFTSAMGGCTSMPNRKSDVHKREKRKSRKRKGNIPTSLNEMPLKRISNARKSEVSNMKFHLAQLQYRSHSQIDANDGSFGIGFVGFNIVDMDTFDKHDERLYSAGKIHEDAWFDSVSIMESESDDDFISVHGGDAFISCSYLMTILQVLLCCVHAISLFLPLWPTDCFPFVGNALGSVQNTQFLHDKASCFVDSGCKYEGFYESYIKGGNYKSGEVNFNDMNHSPSSPLASPRKQQQTVFMLSVKRKSIDGNGKNESCAPERFLYRPRAGLQILSTTQEKPCPGSWSAVSPSVFNLRGENFFRHVSKLDKQKCPAPDYSPYIPIGVDLFACPRKVNHIARHLDLPFVKEHEKVPSLLIVNIQLPTYPASMFLGDADGEGLSLVLYFKLSENFDQDTSPHFQESIKRLVDDEMEKVKGFTKESLVPFSERLKILAGVVNPEDLQLNSAEKKLIHGYNGKPVLSRPQHNFFKGPNYFEIDLDIHRFSYISRKALDSLRDRTKHVYYDLATLEHKAQKPEELPEQVLCCLRLNKIDFVNHGQIPTIVCTRKVT</sequence>
<evidence type="ECO:0000259" key="2">
    <source>
        <dbReference type="Pfam" id="PF07059"/>
    </source>
</evidence>
<protein>
    <recommendedName>
        <fullName evidence="2">Protein ENHANCED DISEASE RESISTANCE 2 C-terminal domain-containing protein</fullName>
    </recommendedName>
</protein>
<proteinExistence type="predicted"/>